<keyword evidence="3" id="KW-1185">Reference proteome</keyword>
<dbReference type="Proteomes" id="UP000626092">
    <property type="component" value="Unassembled WGS sequence"/>
</dbReference>
<gene>
    <name evidence="2" type="ORF">RHSIM_Rhsim02G0147700</name>
</gene>
<accession>A0A834HCY8</accession>
<sequence>MVRKKGMGKNIATSSRQEIVKESEDDFMVEDSDEDSVPLESRTGKREKRRKRRTPKKMEVDAKLDWKLDISDVLTSGKIKSKVNGKTIVVDVPAIAKVPPYKPGRFRDTYRVLNQVVITICIPEELRISHQERVRRQKGISKGVYEKLEEPSPRIITKAVLVKSKSQSKVSTTGTSAGQSASIPSEPSLWTVPDSRASQESIWRKLCCQNIAIWNCLNKEKKEREKLGSLSMSCIGIHSTLRVLRMRSARHPRWLRRQRVRRRFCLDRALLLVGSEEDV</sequence>
<organism evidence="2 3">
    <name type="scientific">Rhododendron simsii</name>
    <name type="common">Sims's rhododendron</name>
    <dbReference type="NCBI Taxonomy" id="118357"/>
    <lineage>
        <taxon>Eukaryota</taxon>
        <taxon>Viridiplantae</taxon>
        <taxon>Streptophyta</taxon>
        <taxon>Embryophyta</taxon>
        <taxon>Tracheophyta</taxon>
        <taxon>Spermatophyta</taxon>
        <taxon>Magnoliopsida</taxon>
        <taxon>eudicotyledons</taxon>
        <taxon>Gunneridae</taxon>
        <taxon>Pentapetalae</taxon>
        <taxon>asterids</taxon>
        <taxon>Ericales</taxon>
        <taxon>Ericaceae</taxon>
        <taxon>Ericoideae</taxon>
        <taxon>Rhodoreae</taxon>
        <taxon>Rhododendron</taxon>
    </lineage>
</organism>
<dbReference type="EMBL" id="WJXA01000002">
    <property type="protein sequence ID" value="KAF7151792.1"/>
    <property type="molecule type" value="Genomic_DNA"/>
</dbReference>
<comment type="caution">
    <text evidence="2">The sequence shown here is derived from an EMBL/GenBank/DDBJ whole genome shotgun (WGS) entry which is preliminary data.</text>
</comment>
<name>A0A834HCY8_RHOSS</name>
<feature type="compositionally biased region" description="Low complexity" evidence="1">
    <location>
        <begin position="167"/>
        <end position="182"/>
    </location>
</feature>
<evidence type="ECO:0000256" key="1">
    <source>
        <dbReference type="SAM" id="MobiDB-lite"/>
    </source>
</evidence>
<feature type="region of interest" description="Disordered" evidence="1">
    <location>
        <begin position="167"/>
        <end position="188"/>
    </location>
</feature>
<evidence type="ECO:0000313" key="2">
    <source>
        <dbReference type="EMBL" id="KAF7151792.1"/>
    </source>
</evidence>
<dbReference type="AlphaFoldDB" id="A0A834HCY8"/>
<reference evidence="2" key="1">
    <citation type="submission" date="2019-11" db="EMBL/GenBank/DDBJ databases">
        <authorList>
            <person name="Liu Y."/>
            <person name="Hou J."/>
            <person name="Li T.-Q."/>
            <person name="Guan C.-H."/>
            <person name="Wu X."/>
            <person name="Wu H.-Z."/>
            <person name="Ling F."/>
            <person name="Zhang R."/>
            <person name="Shi X.-G."/>
            <person name="Ren J.-P."/>
            <person name="Chen E.-F."/>
            <person name="Sun J.-M."/>
        </authorList>
    </citation>
    <scope>NUCLEOTIDE SEQUENCE</scope>
    <source>
        <strain evidence="2">Adult_tree_wgs_1</strain>
        <tissue evidence="2">Leaves</tissue>
    </source>
</reference>
<feature type="compositionally biased region" description="Acidic residues" evidence="1">
    <location>
        <begin position="23"/>
        <end position="37"/>
    </location>
</feature>
<protein>
    <submittedName>
        <fullName evidence="2">Uncharacterized protein</fullName>
    </submittedName>
</protein>
<evidence type="ECO:0000313" key="3">
    <source>
        <dbReference type="Proteomes" id="UP000626092"/>
    </source>
</evidence>
<feature type="region of interest" description="Disordered" evidence="1">
    <location>
        <begin position="1"/>
        <end position="58"/>
    </location>
</feature>
<proteinExistence type="predicted"/>
<feature type="compositionally biased region" description="Basic residues" evidence="1">
    <location>
        <begin position="45"/>
        <end position="55"/>
    </location>
</feature>